<keyword evidence="3" id="KW-1185">Reference proteome</keyword>
<feature type="signal peptide" evidence="1">
    <location>
        <begin position="1"/>
        <end position="21"/>
    </location>
</feature>
<dbReference type="RefSeq" id="WP_135463046.1">
    <property type="nucleotide sequence ID" value="NZ_SRLC01000001.1"/>
</dbReference>
<feature type="chain" id="PRO_5021412508" description="Lipoprotein" evidence="1">
    <location>
        <begin position="22"/>
        <end position="144"/>
    </location>
</feature>
<name>A0A4Z0Q5T8_9BACT</name>
<dbReference type="AlphaFoldDB" id="A0A4Z0Q5T8"/>
<evidence type="ECO:0008006" key="4">
    <source>
        <dbReference type="Google" id="ProtNLM"/>
    </source>
</evidence>
<protein>
    <recommendedName>
        <fullName evidence="4">Lipoprotein</fullName>
    </recommendedName>
</protein>
<proteinExistence type="predicted"/>
<dbReference type="EMBL" id="SRLC01000001">
    <property type="protein sequence ID" value="TGE25468.1"/>
    <property type="molecule type" value="Genomic_DNA"/>
</dbReference>
<dbReference type="Proteomes" id="UP000297549">
    <property type="component" value="Unassembled WGS sequence"/>
</dbReference>
<evidence type="ECO:0000313" key="3">
    <source>
        <dbReference type="Proteomes" id="UP000297549"/>
    </source>
</evidence>
<sequence>MQKTLPSTLLLALLLCGACNSPDSQPAAQEPAAAPAAAVDTAAARLRSQVLHPQVGDVYVVQFQRPNNLGSRYFFYHVFRTAPDSAYLHPAYKDAATADADLSQPEFRASDNTMVYTQAELLELLREQPGDVNKAKLVRVRRAQ</sequence>
<accession>A0A4Z0Q5T8</accession>
<reference evidence="2 3" key="1">
    <citation type="submission" date="2019-04" db="EMBL/GenBank/DDBJ databases">
        <authorList>
            <person name="Feng G."/>
            <person name="Zhang J."/>
            <person name="Zhu H."/>
        </authorList>
    </citation>
    <scope>NUCLEOTIDE SEQUENCE [LARGE SCALE GENOMIC DNA]</scope>
    <source>
        <strain evidence="2 3">JCM 31653</strain>
    </source>
</reference>
<gene>
    <name evidence="2" type="ORF">E5K00_09840</name>
</gene>
<dbReference type="OrthoDB" id="883488at2"/>
<keyword evidence="1" id="KW-0732">Signal</keyword>
<organism evidence="2 3">
    <name type="scientific">Hymenobacter aquaticus</name>
    <dbReference type="NCBI Taxonomy" id="1867101"/>
    <lineage>
        <taxon>Bacteria</taxon>
        <taxon>Pseudomonadati</taxon>
        <taxon>Bacteroidota</taxon>
        <taxon>Cytophagia</taxon>
        <taxon>Cytophagales</taxon>
        <taxon>Hymenobacteraceae</taxon>
        <taxon>Hymenobacter</taxon>
    </lineage>
</organism>
<comment type="caution">
    <text evidence="2">The sequence shown here is derived from an EMBL/GenBank/DDBJ whole genome shotgun (WGS) entry which is preliminary data.</text>
</comment>
<evidence type="ECO:0000313" key="2">
    <source>
        <dbReference type="EMBL" id="TGE25468.1"/>
    </source>
</evidence>
<evidence type="ECO:0000256" key="1">
    <source>
        <dbReference type="SAM" id="SignalP"/>
    </source>
</evidence>